<evidence type="ECO:0000313" key="4">
    <source>
        <dbReference type="Proteomes" id="UP000007875"/>
    </source>
</evidence>
<organism evidence="3 4">
    <name type="scientific">Ciona savignyi</name>
    <name type="common">Pacific transparent sea squirt</name>
    <dbReference type="NCBI Taxonomy" id="51511"/>
    <lineage>
        <taxon>Eukaryota</taxon>
        <taxon>Metazoa</taxon>
        <taxon>Chordata</taxon>
        <taxon>Tunicata</taxon>
        <taxon>Ascidiacea</taxon>
        <taxon>Phlebobranchia</taxon>
        <taxon>Cionidae</taxon>
        <taxon>Ciona</taxon>
    </lineage>
</organism>
<dbReference type="HOGENOM" id="CLU_1708238_0_0_1"/>
<dbReference type="OMA" id="HSEFDYF"/>
<dbReference type="GO" id="GO:0043515">
    <property type="term" value="F:kinetochore binding"/>
    <property type="evidence" value="ECO:0007669"/>
    <property type="project" value="TreeGrafter"/>
</dbReference>
<dbReference type="GO" id="GO:0000132">
    <property type="term" value="P:establishment of mitotic spindle orientation"/>
    <property type="evidence" value="ECO:0007669"/>
    <property type="project" value="TreeGrafter"/>
</dbReference>
<evidence type="ECO:0000256" key="2">
    <source>
        <dbReference type="SAM" id="Coils"/>
    </source>
</evidence>
<dbReference type="InParanoid" id="H2YM32"/>
<feature type="coiled-coil region" evidence="2">
    <location>
        <begin position="119"/>
        <end position="153"/>
    </location>
</feature>
<reference evidence="3" key="3">
    <citation type="submission" date="2025-09" db="UniProtKB">
        <authorList>
            <consortium name="Ensembl"/>
        </authorList>
    </citation>
    <scope>IDENTIFICATION</scope>
</reference>
<feature type="coiled-coil region" evidence="2">
    <location>
        <begin position="5"/>
        <end position="92"/>
    </location>
</feature>
<reference evidence="4" key="1">
    <citation type="submission" date="2003-08" db="EMBL/GenBank/DDBJ databases">
        <authorList>
            <person name="Birren B."/>
            <person name="Nusbaum C."/>
            <person name="Abebe A."/>
            <person name="Abouelleil A."/>
            <person name="Adekoya E."/>
            <person name="Ait-zahra M."/>
            <person name="Allen N."/>
            <person name="Allen T."/>
            <person name="An P."/>
            <person name="Anderson M."/>
            <person name="Anderson S."/>
            <person name="Arachchi H."/>
            <person name="Armbruster J."/>
            <person name="Bachantsang P."/>
            <person name="Baldwin J."/>
            <person name="Barry A."/>
            <person name="Bayul T."/>
            <person name="Blitshsteyn B."/>
            <person name="Bloom T."/>
            <person name="Blye J."/>
            <person name="Boguslavskiy L."/>
            <person name="Borowsky M."/>
            <person name="Boukhgalter B."/>
            <person name="Brunache A."/>
            <person name="Butler J."/>
            <person name="Calixte N."/>
            <person name="Calvo S."/>
            <person name="Camarata J."/>
            <person name="Campo K."/>
            <person name="Chang J."/>
            <person name="Cheshatsang Y."/>
            <person name="Citroen M."/>
            <person name="Collymore A."/>
            <person name="Considine T."/>
            <person name="Cook A."/>
            <person name="Cooke P."/>
            <person name="Corum B."/>
            <person name="Cuomo C."/>
            <person name="David R."/>
            <person name="Dawoe T."/>
            <person name="Degray S."/>
            <person name="Dodge S."/>
            <person name="Dooley K."/>
            <person name="Dorje P."/>
            <person name="Dorjee K."/>
            <person name="Dorris L."/>
            <person name="Duffey N."/>
            <person name="Dupes A."/>
            <person name="Elkins T."/>
            <person name="Engels R."/>
            <person name="Erickson J."/>
            <person name="Farina A."/>
            <person name="Faro S."/>
            <person name="Ferreira P."/>
            <person name="Fischer H."/>
            <person name="Fitzgerald M."/>
            <person name="Foley K."/>
            <person name="Gage D."/>
            <person name="Galagan J."/>
            <person name="Gearin G."/>
            <person name="Gnerre S."/>
            <person name="Gnirke A."/>
            <person name="Goyette A."/>
            <person name="Graham J."/>
            <person name="Grandbois E."/>
            <person name="Gyaltsen K."/>
            <person name="Hafez N."/>
            <person name="Hagopian D."/>
            <person name="Hagos B."/>
            <person name="Hall J."/>
            <person name="Hatcher B."/>
            <person name="Heller A."/>
            <person name="Higgins H."/>
            <person name="Honan T."/>
            <person name="Horn A."/>
            <person name="Houde N."/>
            <person name="Hughes L."/>
            <person name="Hulme W."/>
            <person name="Husby E."/>
            <person name="Iliev I."/>
            <person name="Jaffe D."/>
            <person name="Jones C."/>
            <person name="Kamal M."/>
            <person name="Kamat A."/>
            <person name="Kamvysselis M."/>
            <person name="Karlsson E."/>
            <person name="Kells C."/>
            <person name="Kieu A."/>
            <person name="Kisner P."/>
            <person name="Kodira C."/>
            <person name="Kulbokas E."/>
            <person name="Labutti K."/>
            <person name="Lama D."/>
            <person name="Landers T."/>
            <person name="Leger J."/>
            <person name="Levine S."/>
            <person name="Lewis D."/>
            <person name="Lewis T."/>
            <person name="Lindblad-toh K."/>
            <person name="Liu X."/>
            <person name="Lokyitsang T."/>
            <person name="Lokyitsang Y."/>
            <person name="Lucien O."/>
            <person name="Lui A."/>
            <person name="Ma L.J."/>
            <person name="Mabbitt R."/>
            <person name="Macdonald J."/>
            <person name="Maclean C."/>
            <person name="Major J."/>
            <person name="Manning J."/>
            <person name="Marabella R."/>
            <person name="Maru K."/>
            <person name="Matthews C."/>
            <person name="Mauceli E."/>
            <person name="Mccarthy M."/>
            <person name="Mcdonough S."/>
            <person name="Mcghee T."/>
            <person name="Meldrim J."/>
            <person name="Meneus L."/>
            <person name="Mesirov J."/>
            <person name="Mihalev A."/>
            <person name="Mihova T."/>
            <person name="Mikkelsen T."/>
            <person name="Mlenga V."/>
            <person name="Moru K."/>
            <person name="Mozes J."/>
            <person name="Mulrain L."/>
            <person name="Munson G."/>
            <person name="Naylor J."/>
            <person name="Newes C."/>
            <person name="Nguyen C."/>
            <person name="Nguyen N."/>
            <person name="Nguyen T."/>
            <person name="Nicol R."/>
            <person name="Nielsen C."/>
            <person name="Nizzari M."/>
            <person name="Norbu C."/>
            <person name="Norbu N."/>
            <person name="O'donnell P."/>
            <person name="Okoawo O."/>
            <person name="O'leary S."/>
            <person name="Omotosho B."/>
            <person name="O'neill K."/>
            <person name="Osman S."/>
            <person name="Parker S."/>
            <person name="Perrin D."/>
            <person name="Phunkhang P."/>
            <person name="Piqani B."/>
            <person name="Purcell S."/>
            <person name="Rachupka T."/>
            <person name="Ramasamy U."/>
            <person name="Rameau R."/>
            <person name="Ray V."/>
            <person name="Raymond C."/>
            <person name="Retta R."/>
            <person name="Richardson S."/>
            <person name="Rise C."/>
            <person name="Rodriguez J."/>
            <person name="Rogers J."/>
            <person name="Rogov P."/>
            <person name="Rutman M."/>
            <person name="Schupbach R."/>
            <person name="Seaman C."/>
            <person name="Settipalli S."/>
            <person name="Sharpe T."/>
            <person name="Sheridan J."/>
            <person name="Sherpa N."/>
            <person name="Shi J."/>
            <person name="Smirnov S."/>
            <person name="Smith C."/>
            <person name="Sougnez C."/>
            <person name="Spencer B."/>
            <person name="Stalker J."/>
            <person name="Stange-thomann N."/>
            <person name="Stavropoulos S."/>
            <person name="Stetson K."/>
            <person name="Stone C."/>
            <person name="Stone S."/>
            <person name="Stubbs M."/>
            <person name="Talamas J."/>
            <person name="Tchuinga P."/>
            <person name="Tenzing P."/>
            <person name="Tesfaye S."/>
            <person name="Theodore J."/>
            <person name="Thoulutsang Y."/>
            <person name="Topham K."/>
            <person name="Towey S."/>
            <person name="Tsamla T."/>
            <person name="Tsomo N."/>
            <person name="Vallee D."/>
            <person name="Vassiliev H."/>
            <person name="Venkataraman V."/>
            <person name="Vinson J."/>
            <person name="Vo A."/>
            <person name="Wade C."/>
            <person name="Wang S."/>
            <person name="Wangchuk T."/>
            <person name="Wangdi T."/>
            <person name="Whittaker C."/>
            <person name="Wilkinson J."/>
            <person name="Wu Y."/>
            <person name="Wyman D."/>
            <person name="Yadav S."/>
            <person name="Yang S."/>
            <person name="Yang X."/>
            <person name="Yeager S."/>
            <person name="Yee E."/>
            <person name="Young G."/>
            <person name="Zainoun J."/>
            <person name="Zembeck L."/>
            <person name="Zimmer A."/>
            <person name="Zody M."/>
            <person name="Lander E."/>
        </authorList>
    </citation>
    <scope>NUCLEOTIDE SEQUENCE [LARGE SCALE GENOMIC DNA]</scope>
</reference>
<accession>H2YM32</accession>
<reference evidence="3" key="2">
    <citation type="submission" date="2025-08" db="UniProtKB">
        <authorList>
            <consortium name="Ensembl"/>
        </authorList>
    </citation>
    <scope>IDENTIFICATION</scope>
</reference>
<dbReference type="GO" id="GO:0000922">
    <property type="term" value="C:spindle pole"/>
    <property type="evidence" value="ECO:0007669"/>
    <property type="project" value="TreeGrafter"/>
</dbReference>
<name>H2YM32_CIOSA</name>
<sequence length="154" mass="18462">MSTSVEDYQLEIKKLKETIEQNNQILHNAGKEGKELLERNSNLEEQIQQIHVDYSKTIEQLEQDKYSLKSRLDLLESSTKRLEQLVNEEKEVWKTKCERRITNLEKSHHSEILVYKQQTTELQSELDEARLVQQQQEERVNRQDEIIQQLRTKQ</sequence>
<proteinExistence type="predicted"/>
<dbReference type="InterPro" id="IPR051149">
    <property type="entry name" value="Spindly/BICDR_Dynein_Adapter"/>
</dbReference>
<dbReference type="PANTHER" id="PTHR32123">
    <property type="entry name" value="BICD FAMILY-LIKE CARGO ADAPTER"/>
    <property type="match status" value="1"/>
</dbReference>
<evidence type="ECO:0000313" key="3">
    <source>
        <dbReference type="Ensembl" id="ENSCSAVP00000006384.1"/>
    </source>
</evidence>
<keyword evidence="4" id="KW-1185">Reference proteome</keyword>
<dbReference type="PANTHER" id="PTHR32123:SF9">
    <property type="entry name" value="PROTEIN SPINDLY"/>
    <property type="match status" value="1"/>
</dbReference>
<dbReference type="GO" id="GO:0007080">
    <property type="term" value="P:mitotic metaphase chromosome alignment"/>
    <property type="evidence" value="ECO:0007669"/>
    <property type="project" value="TreeGrafter"/>
</dbReference>
<dbReference type="GO" id="GO:0034501">
    <property type="term" value="P:protein localization to kinetochore"/>
    <property type="evidence" value="ECO:0007669"/>
    <property type="project" value="TreeGrafter"/>
</dbReference>
<protein>
    <submittedName>
        <fullName evidence="3">Uncharacterized protein</fullName>
    </submittedName>
</protein>
<dbReference type="GO" id="GO:0000940">
    <property type="term" value="C:outer kinetochore"/>
    <property type="evidence" value="ECO:0007669"/>
    <property type="project" value="TreeGrafter"/>
</dbReference>
<evidence type="ECO:0000256" key="1">
    <source>
        <dbReference type="ARBA" id="ARBA00023054"/>
    </source>
</evidence>
<dbReference type="Proteomes" id="UP000007875">
    <property type="component" value="Unassembled WGS sequence"/>
</dbReference>
<keyword evidence="1 2" id="KW-0175">Coiled coil</keyword>
<dbReference type="Ensembl" id="ENSCSAVT00000006464.1">
    <property type="protein sequence ID" value="ENSCSAVP00000006384.1"/>
    <property type="gene ID" value="ENSCSAVG00000003820.1"/>
</dbReference>
<dbReference type="AlphaFoldDB" id="H2YM32"/>